<dbReference type="InterPro" id="IPR013083">
    <property type="entry name" value="Znf_RING/FYVE/PHD"/>
</dbReference>
<feature type="region of interest" description="Disordered" evidence="5">
    <location>
        <begin position="26"/>
        <end position="61"/>
    </location>
</feature>
<dbReference type="GO" id="GO:0008270">
    <property type="term" value="F:zinc ion binding"/>
    <property type="evidence" value="ECO:0007669"/>
    <property type="project" value="UniProtKB-KW"/>
</dbReference>
<reference evidence="7 8" key="2">
    <citation type="submission" date="2018-11" db="EMBL/GenBank/DDBJ databases">
        <authorList>
            <consortium name="Pathogen Informatics"/>
        </authorList>
    </citation>
    <scope>NUCLEOTIDE SEQUENCE [LARGE SCALE GENOMIC DNA]</scope>
</reference>
<name>A0A0M3JWY7_ANISI</name>
<protein>
    <submittedName>
        <fullName evidence="9">Beige/beach protein-related (inferred by orthology to a S. mansoni protein)</fullName>
    </submittedName>
</protein>
<dbReference type="WBParaSite" id="ASIM_0001283101-mRNA-1">
    <property type="protein sequence ID" value="ASIM_0001283101-mRNA-1"/>
    <property type="gene ID" value="ASIM_0001283101"/>
</dbReference>
<dbReference type="PANTHER" id="PTHR39490:SF8">
    <property type="entry name" value="ZINC FINGER FYVE DOMAIN-CONTAINING PROTEIN 21"/>
    <property type="match status" value="1"/>
</dbReference>
<dbReference type="Gene3D" id="3.30.40.10">
    <property type="entry name" value="Zinc/RING finger domain, C3HC4 (zinc finger)"/>
    <property type="match status" value="1"/>
</dbReference>
<proteinExistence type="predicted"/>
<keyword evidence="1" id="KW-0479">Metal-binding</keyword>
<dbReference type="EMBL" id="UYRR01031165">
    <property type="protein sequence ID" value="VDK47034.1"/>
    <property type="molecule type" value="Genomic_DNA"/>
</dbReference>
<dbReference type="OrthoDB" id="158357at2759"/>
<evidence type="ECO:0000256" key="1">
    <source>
        <dbReference type="ARBA" id="ARBA00022723"/>
    </source>
</evidence>
<dbReference type="InterPro" id="IPR052113">
    <property type="entry name" value="FYVE-type_Zinc_Finger"/>
</dbReference>
<evidence type="ECO:0000313" key="8">
    <source>
        <dbReference type="Proteomes" id="UP000267096"/>
    </source>
</evidence>
<dbReference type="PANTHER" id="PTHR39490">
    <property type="entry name" value="ARRESTIN DOMAIN-CONTAINING PROTEIN D"/>
    <property type="match status" value="1"/>
</dbReference>
<dbReference type="InterPro" id="IPR011011">
    <property type="entry name" value="Znf_FYVE_PHD"/>
</dbReference>
<feature type="compositionally biased region" description="Polar residues" evidence="5">
    <location>
        <begin position="36"/>
        <end position="60"/>
    </location>
</feature>
<dbReference type="Pfam" id="PF01363">
    <property type="entry name" value="FYVE"/>
    <property type="match status" value="1"/>
</dbReference>
<dbReference type="InterPro" id="IPR000306">
    <property type="entry name" value="Znf_FYVE"/>
</dbReference>
<dbReference type="Proteomes" id="UP000267096">
    <property type="component" value="Unassembled WGS sequence"/>
</dbReference>
<evidence type="ECO:0000256" key="3">
    <source>
        <dbReference type="ARBA" id="ARBA00022833"/>
    </source>
</evidence>
<evidence type="ECO:0000313" key="9">
    <source>
        <dbReference type="WBParaSite" id="ASIM_0001283101-mRNA-1"/>
    </source>
</evidence>
<reference evidence="9" key="1">
    <citation type="submission" date="2017-02" db="UniProtKB">
        <authorList>
            <consortium name="WormBaseParasite"/>
        </authorList>
    </citation>
    <scope>IDENTIFICATION</scope>
</reference>
<dbReference type="InterPro" id="IPR017455">
    <property type="entry name" value="Znf_FYVE-rel"/>
</dbReference>
<organism evidence="9">
    <name type="scientific">Anisakis simplex</name>
    <name type="common">Herring worm</name>
    <dbReference type="NCBI Taxonomy" id="6269"/>
    <lineage>
        <taxon>Eukaryota</taxon>
        <taxon>Metazoa</taxon>
        <taxon>Ecdysozoa</taxon>
        <taxon>Nematoda</taxon>
        <taxon>Chromadorea</taxon>
        <taxon>Rhabditida</taxon>
        <taxon>Spirurina</taxon>
        <taxon>Ascaridomorpha</taxon>
        <taxon>Ascaridoidea</taxon>
        <taxon>Anisakidae</taxon>
        <taxon>Anisakis</taxon>
        <taxon>Anisakis simplex complex</taxon>
    </lineage>
</organism>
<evidence type="ECO:0000259" key="6">
    <source>
        <dbReference type="PROSITE" id="PS50178"/>
    </source>
</evidence>
<gene>
    <name evidence="7" type="ORF">ASIM_LOCUS12297</name>
</gene>
<dbReference type="PROSITE" id="PS50178">
    <property type="entry name" value="ZF_FYVE"/>
    <property type="match status" value="1"/>
</dbReference>
<evidence type="ECO:0000256" key="4">
    <source>
        <dbReference type="PROSITE-ProRule" id="PRU00091"/>
    </source>
</evidence>
<feature type="domain" description="FYVE-type" evidence="6">
    <location>
        <begin position="197"/>
        <end position="257"/>
    </location>
</feature>
<keyword evidence="2 4" id="KW-0863">Zinc-finger</keyword>
<evidence type="ECO:0000256" key="2">
    <source>
        <dbReference type="ARBA" id="ARBA00022771"/>
    </source>
</evidence>
<dbReference type="AlphaFoldDB" id="A0A0M3JWY7"/>
<evidence type="ECO:0000313" key="7">
    <source>
        <dbReference type="EMBL" id="VDK47034.1"/>
    </source>
</evidence>
<keyword evidence="3" id="KW-0862">Zinc</keyword>
<dbReference type="SUPFAM" id="SSF57903">
    <property type="entry name" value="FYVE/PHD zinc finger"/>
    <property type="match status" value="1"/>
</dbReference>
<accession>A0A0M3JWY7</accession>
<keyword evidence="8" id="KW-1185">Reference proteome</keyword>
<dbReference type="SMART" id="SM00064">
    <property type="entry name" value="FYVE"/>
    <property type="match status" value="1"/>
</dbReference>
<evidence type="ECO:0000256" key="5">
    <source>
        <dbReference type="SAM" id="MobiDB-lite"/>
    </source>
</evidence>
<sequence>MTIFRNTQKNAQPSITAAATLQQHLEKQRKRLRMGSSGSSLDTPSAESQVDSPERSSINSPAAVYECSSSAGVAVAGGGTGTGTAATDQNSSTATTSSLVWDTLNSTRKWSQQQQQSDVSSANNAGCRNWQPMLVPRASLTTHTAFFRKDNLRPAPITAIAPSKDHKSLFVGDGVGRVWQWQMGDEIGSRADHWVQDPSRSCCTQCQQRFSIAERRHHCRNCGHIFCSRCSRFESDIKHMKITKPVRVCQGCYLRLKAQGT</sequence>